<feature type="region of interest" description="Disordered" evidence="2">
    <location>
        <begin position="1"/>
        <end position="28"/>
    </location>
</feature>
<evidence type="ECO:0000256" key="1">
    <source>
        <dbReference type="ARBA" id="ARBA00022737"/>
    </source>
</evidence>
<dbReference type="Pfam" id="PF02493">
    <property type="entry name" value="MORN"/>
    <property type="match status" value="5"/>
</dbReference>
<accession>A0A7S1TIL8</accession>
<dbReference type="PANTHER" id="PTHR23084:SF263">
    <property type="entry name" value="MORN REPEAT-CONTAINING PROTEIN 1"/>
    <property type="match status" value="1"/>
</dbReference>
<feature type="region of interest" description="Disordered" evidence="2">
    <location>
        <begin position="40"/>
        <end position="69"/>
    </location>
</feature>
<dbReference type="AlphaFoldDB" id="A0A7S1TIL8"/>
<evidence type="ECO:0000313" key="3">
    <source>
        <dbReference type="EMBL" id="CAD9237986.1"/>
    </source>
</evidence>
<dbReference type="SMART" id="SM00698">
    <property type="entry name" value="MORN"/>
    <property type="match status" value="4"/>
</dbReference>
<proteinExistence type="predicted"/>
<name>A0A7S1TIL8_9RHOD</name>
<dbReference type="SUPFAM" id="SSF82185">
    <property type="entry name" value="Histone H3 K4-specific methyltransferase SET7/9 N-terminal domain"/>
    <property type="match status" value="1"/>
</dbReference>
<gene>
    <name evidence="3" type="ORF">CCAE0312_LOCUS10087</name>
</gene>
<evidence type="ECO:0008006" key="4">
    <source>
        <dbReference type="Google" id="ProtNLM"/>
    </source>
</evidence>
<dbReference type="Gene3D" id="2.20.110.10">
    <property type="entry name" value="Histone H3 K4-specific methyltransferase SET7/9 N-terminal domain"/>
    <property type="match status" value="2"/>
</dbReference>
<protein>
    <recommendedName>
        <fullName evidence="4">MORN repeat-containing protein 5</fullName>
    </recommendedName>
</protein>
<evidence type="ECO:0000256" key="2">
    <source>
        <dbReference type="SAM" id="MobiDB-lite"/>
    </source>
</evidence>
<reference evidence="3" key="1">
    <citation type="submission" date="2021-01" db="EMBL/GenBank/DDBJ databases">
        <authorList>
            <person name="Corre E."/>
            <person name="Pelletier E."/>
            <person name="Niang G."/>
            <person name="Scheremetjew M."/>
            <person name="Finn R."/>
            <person name="Kale V."/>
            <person name="Holt S."/>
            <person name="Cochrane G."/>
            <person name="Meng A."/>
            <person name="Brown T."/>
            <person name="Cohen L."/>
        </authorList>
    </citation>
    <scope>NUCLEOTIDE SEQUENCE</scope>
    <source>
        <strain evidence="3">SAG 36.94</strain>
    </source>
</reference>
<dbReference type="PANTHER" id="PTHR23084">
    <property type="entry name" value="PHOSPHATIDYLINOSITOL-4-PHOSPHATE 5-KINASE RELATED"/>
    <property type="match status" value="1"/>
</dbReference>
<sequence>MRRSLSMEPSGSSREVHTARRKQGPKGIAFLQRFRKWKDEADGPREHIPRSRSALYEPSSPIPSDDSDQSIHIERFDSTLSEAIPLKIHDDPALRLAESIAFVDPDGSDGEMSLASDHSEDSMRSLTYIDFPNGDMYEGAMKEGRLHGLGVLRHADGRVYKGDFVNNNKHGMGITLFPGGNKHIGQYENGFMSGRGTLLFMDGKRYVGNFLLDHFHGEGVITFVDKGQFHGTFFRGLKVHGCYISSDGVVCVYDGAHDLKRRDS</sequence>
<organism evidence="3">
    <name type="scientific">Compsopogon caeruleus</name>
    <dbReference type="NCBI Taxonomy" id="31354"/>
    <lineage>
        <taxon>Eukaryota</taxon>
        <taxon>Rhodophyta</taxon>
        <taxon>Compsopogonophyceae</taxon>
        <taxon>Compsopogonales</taxon>
        <taxon>Compsopogonaceae</taxon>
        <taxon>Compsopogon</taxon>
    </lineage>
</organism>
<keyword evidence="1" id="KW-0677">Repeat</keyword>
<dbReference type="EMBL" id="HBGH01018122">
    <property type="protein sequence ID" value="CAD9237986.1"/>
    <property type="molecule type" value="Transcribed_RNA"/>
</dbReference>
<feature type="compositionally biased region" description="Basic and acidic residues" evidence="2">
    <location>
        <begin position="40"/>
        <end position="49"/>
    </location>
</feature>
<dbReference type="InterPro" id="IPR003409">
    <property type="entry name" value="MORN"/>
</dbReference>